<dbReference type="FunCoup" id="E4MVD5">
    <property type="interactions" value="173"/>
</dbReference>
<dbReference type="InParanoid" id="E4MVD5"/>
<protein>
    <submittedName>
        <fullName evidence="1">KilA-N domain-containing protein</fullName>
    </submittedName>
</protein>
<dbReference type="EMBL" id="BX284605">
    <property type="protein sequence ID" value="CCD71321.2"/>
    <property type="molecule type" value="Genomic_DNA"/>
</dbReference>
<evidence type="ECO:0000313" key="3">
    <source>
        <dbReference type="WormBase" id="F46E10.18"/>
    </source>
</evidence>
<name>E4MVD5_CAEEL</name>
<dbReference type="Bgee" id="WBGene00206358">
    <property type="expression patterns" value="Expressed in adult organism and 1 other cell type or tissue"/>
</dbReference>
<reference evidence="1 2" key="1">
    <citation type="journal article" date="1998" name="Science">
        <title>Genome sequence of the nematode C. elegans: a platform for investigating biology.</title>
        <authorList>
            <consortium name="The C. elegans sequencing consortium"/>
            <person name="Sulson J.E."/>
            <person name="Waterston R."/>
        </authorList>
    </citation>
    <scope>NUCLEOTIDE SEQUENCE [LARGE SCALE GENOMIC DNA]</scope>
    <source>
        <strain evidence="1 2">Bristol N2</strain>
    </source>
</reference>
<dbReference type="eggNOG" id="ENOG502R9WS">
    <property type="taxonomic scope" value="Eukaryota"/>
</dbReference>
<dbReference type="WormBase" id="F46E10.18">
    <property type="protein sequence ID" value="CE52384"/>
    <property type="gene ID" value="WBGene00206358"/>
</dbReference>
<sequence>MNQANPRLGFPPNTQSVANALYSAIELSLAAISHDQIQKEVDALKRNMQELSRQQYKKVKPDANFAYEVEKTRGFKYQPLPSS</sequence>
<dbReference type="SMR" id="E4MVD5"/>
<dbReference type="AGR" id="WB:WBGene00206358"/>
<dbReference type="HOGENOM" id="CLU_2160662_0_0_1"/>
<dbReference type="PaxDb" id="6239-F46E10.18"/>
<evidence type="ECO:0000313" key="1">
    <source>
        <dbReference type="EMBL" id="CCD71321.2"/>
    </source>
</evidence>
<organism evidence="1 2">
    <name type="scientific">Caenorhabditis elegans</name>
    <dbReference type="NCBI Taxonomy" id="6239"/>
    <lineage>
        <taxon>Eukaryota</taxon>
        <taxon>Metazoa</taxon>
        <taxon>Ecdysozoa</taxon>
        <taxon>Nematoda</taxon>
        <taxon>Chromadorea</taxon>
        <taxon>Rhabditida</taxon>
        <taxon>Rhabditina</taxon>
        <taxon>Rhabditomorpha</taxon>
        <taxon>Rhabditoidea</taxon>
        <taxon>Rhabditidae</taxon>
        <taxon>Peloderinae</taxon>
        <taxon>Caenorhabditis</taxon>
    </lineage>
</organism>
<keyword evidence="2" id="KW-1185">Reference proteome</keyword>
<dbReference type="AlphaFoldDB" id="E4MVD5"/>
<accession>E4MVD5</accession>
<proteinExistence type="predicted"/>
<evidence type="ECO:0000313" key="2">
    <source>
        <dbReference type="Proteomes" id="UP000001940"/>
    </source>
</evidence>
<dbReference type="OrthoDB" id="10299155at2759"/>
<gene>
    <name evidence="1" type="ORF">CELE_F46E10.18</name>
    <name evidence="1 3" type="ORF">F46E10.18</name>
</gene>
<dbReference type="Proteomes" id="UP000001940">
    <property type="component" value="Chromosome V"/>
</dbReference>